<dbReference type="Proteomes" id="UP000594261">
    <property type="component" value="Chromosome 8"/>
</dbReference>
<dbReference type="InParanoid" id="A0A7N2MAA2"/>
<dbReference type="PROSITE" id="PS51419">
    <property type="entry name" value="RAB"/>
    <property type="match status" value="1"/>
</dbReference>
<dbReference type="EnsemblPlants" id="QL08p023119:mrna">
    <property type="protein sequence ID" value="QL08p023119:mrna"/>
    <property type="gene ID" value="QL08p023119"/>
</dbReference>
<organism evidence="2 3">
    <name type="scientific">Quercus lobata</name>
    <name type="common">Valley oak</name>
    <dbReference type="NCBI Taxonomy" id="97700"/>
    <lineage>
        <taxon>Eukaryota</taxon>
        <taxon>Viridiplantae</taxon>
        <taxon>Streptophyta</taxon>
        <taxon>Embryophyta</taxon>
        <taxon>Tracheophyta</taxon>
        <taxon>Spermatophyta</taxon>
        <taxon>Magnoliopsida</taxon>
        <taxon>eudicotyledons</taxon>
        <taxon>Gunneridae</taxon>
        <taxon>Pentapetalae</taxon>
        <taxon>rosids</taxon>
        <taxon>fabids</taxon>
        <taxon>Fagales</taxon>
        <taxon>Fagaceae</taxon>
        <taxon>Quercus</taxon>
    </lineage>
</organism>
<dbReference type="EMBL" id="LRBV02000008">
    <property type="status" value="NOT_ANNOTATED_CDS"/>
    <property type="molecule type" value="Genomic_DNA"/>
</dbReference>
<evidence type="ECO:0000313" key="3">
    <source>
        <dbReference type="Proteomes" id="UP000594261"/>
    </source>
</evidence>
<dbReference type="PRINTS" id="PR00449">
    <property type="entry name" value="RASTRNSFRMNG"/>
</dbReference>
<dbReference type="Gene3D" id="3.40.50.300">
    <property type="entry name" value="P-loop containing nucleotide triphosphate hydrolases"/>
    <property type="match status" value="1"/>
</dbReference>
<sequence length="530" mass="59957">MNKEILDPVLIDSRLKSGMPKLLCKLDVEKDFDYVNWGFLMNLLERSGFPDKWMRGLREGDPLSPLLFVLGIKALGRMLDKAIHEGHMSGDEPKFHLVKWATVCNPLSSGGLGIRNLRIFNEALLGKWLWRFGLEKYALWQQVVEVKYGCVWGGWCTSSVASPYGVSLWKNINWRWPSLSHYIVYEIGDESRVKFCCHGFVVNLFGVSWDMPKLVVGLLACWKGGMISDLPKSIHKPETASKHKDTMKISNVCRIYLTKKLNWGLSNVEHLYITCFTMLSSGVRFESESRSICNPIIEKARRLEEVLFVRAGSLTLLESMILTYVANCLGERKLPTFNQALLGKWLWQFGEEDMHGPQMGLGVPMFVVYGGELGQVGKDLWIMCNPRYRAITSAYYRGAVGALLVYDVTRHITFENVERWLKELRDHTDSNIVIMLVGNKADLRHLRAVSTEDATAFAERENTFFMETSALESMNVENAFTEVLTQIYRVVSRKALDIGDDPAVLPIGQTINVGTKDDVSAVKKVGCCSA</sequence>
<dbReference type="SUPFAM" id="SSF52540">
    <property type="entry name" value="P-loop containing nucleoside triphosphate hydrolases"/>
    <property type="match status" value="1"/>
</dbReference>
<dbReference type="GO" id="GO:0005525">
    <property type="term" value="F:GTP binding"/>
    <property type="evidence" value="ECO:0007669"/>
    <property type="project" value="InterPro"/>
</dbReference>
<reference evidence="2 3" key="1">
    <citation type="journal article" date="2016" name="G3 (Bethesda)">
        <title>First Draft Assembly and Annotation of the Genome of a California Endemic Oak Quercus lobata Nee (Fagaceae).</title>
        <authorList>
            <person name="Sork V.L."/>
            <person name="Fitz-Gibbon S.T."/>
            <person name="Puiu D."/>
            <person name="Crepeau M."/>
            <person name="Gugger P.F."/>
            <person name="Sherman R."/>
            <person name="Stevens K."/>
            <person name="Langley C.H."/>
            <person name="Pellegrini M."/>
            <person name="Salzberg S.L."/>
        </authorList>
    </citation>
    <scope>NUCLEOTIDE SEQUENCE [LARGE SCALE GENOMIC DNA]</scope>
    <source>
        <strain evidence="2 3">cv. SW786</strain>
    </source>
</reference>
<dbReference type="AlphaFoldDB" id="A0A7N2MAA2"/>
<dbReference type="InterPro" id="IPR027417">
    <property type="entry name" value="P-loop_NTPase"/>
</dbReference>
<dbReference type="NCBIfam" id="TIGR00231">
    <property type="entry name" value="small_GTP"/>
    <property type="match status" value="1"/>
</dbReference>
<accession>A0A7N2MAA2</accession>
<comment type="similarity">
    <text evidence="1">Belongs to the small GTPase superfamily. Rab family.</text>
</comment>
<dbReference type="Gramene" id="QL08p023119:mrna">
    <property type="protein sequence ID" value="QL08p023119:mrna"/>
    <property type="gene ID" value="QL08p023119"/>
</dbReference>
<evidence type="ECO:0000313" key="2">
    <source>
        <dbReference type="EnsemblPlants" id="QL08p023119:mrna"/>
    </source>
</evidence>
<dbReference type="FunFam" id="3.40.50.300:FF:001447">
    <property type="entry name" value="Ras-related protein Rab-1B"/>
    <property type="match status" value="1"/>
</dbReference>
<dbReference type="GO" id="GO:0003924">
    <property type="term" value="F:GTPase activity"/>
    <property type="evidence" value="ECO:0007669"/>
    <property type="project" value="InterPro"/>
</dbReference>
<dbReference type="SMART" id="SM00173">
    <property type="entry name" value="RAS"/>
    <property type="match status" value="1"/>
</dbReference>
<dbReference type="SMART" id="SM00175">
    <property type="entry name" value="RAB"/>
    <property type="match status" value="1"/>
</dbReference>
<protein>
    <submittedName>
        <fullName evidence="2">Uncharacterized protein</fullName>
    </submittedName>
</protein>
<dbReference type="InterPro" id="IPR005225">
    <property type="entry name" value="Small_GTP-bd"/>
</dbReference>
<name>A0A7N2MAA2_QUELO</name>
<dbReference type="SMART" id="SM00174">
    <property type="entry name" value="RHO"/>
    <property type="match status" value="1"/>
</dbReference>
<evidence type="ECO:0000256" key="1">
    <source>
        <dbReference type="ARBA" id="ARBA00006270"/>
    </source>
</evidence>
<dbReference type="Pfam" id="PF00071">
    <property type="entry name" value="Ras"/>
    <property type="match status" value="1"/>
</dbReference>
<proteinExistence type="inferred from homology"/>
<dbReference type="InterPro" id="IPR050209">
    <property type="entry name" value="Rab_GTPases_membrane_traffic"/>
</dbReference>
<reference evidence="2" key="2">
    <citation type="submission" date="2021-01" db="UniProtKB">
        <authorList>
            <consortium name="EnsemblPlants"/>
        </authorList>
    </citation>
    <scope>IDENTIFICATION</scope>
</reference>
<dbReference type="PANTHER" id="PTHR47979">
    <property type="entry name" value="DRAB11-RELATED"/>
    <property type="match status" value="1"/>
</dbReference>
<keyword evidence="3" id="KW-1185">Reference proteome</keyword>
<dbReference type="PROSITE" id="PS51421">
    <property type="entry name" value="RAS"/>
    <property type="match status" value="1"/>
</dbReference>
<dbReference type="InterPro" id="IPR001806">
    <property type="entry name" value="Small_GTPase"/>
</dbReference>